<organism evidence="1">
    <name type="scientific">freshwater metagenome</name>
    <dbReference type="NCBI Taxonomy" id="449393"/>
    <lineage>
        <taxon>unclassified sequences</taxon>
        <taxon>metagenomes</taxon>
        <taxon>ecological metagenomes</taxon>
    </lineage>
</organism>
<dbReference type="EMBL" id="CAESAK010000035">
    <property type="protein sequence ID" value="CAB4333781.1"/>
    <property type="molecule type" value="Genomic_DNA"/>
</dbReference>
<reference evidence="1" key="1">
    <citation type="submission" date="2020-05" db="EMBL/GenBank/DDBJ databases">
        <authorList>
            <person name="Chiriac C."/>
            <person name="Salcher M."/>
            <person name="Ghai R."/>
            <person name="Kavagutti S V."/>
        </authorList>
    </citation>
    <scope>NUCLEOTIDE SEQUENCE</scope>
</reference>
<evidence type="ECO:0000313" key="1">
    <source>
        <dbReference type="EMBL" id="CAB4333781.1"/>
    </source>
</evidence>
<proteinExistence type="predicted"/>
<gene>
    <name evidence="1" type="ORF">UFOPK3775_00388</name>
</gene>
<accession>A0A6J5YU63</accession>
<dbReference type="AlphaFoldDB" id="A0A6J5YU63"/>
<sequence length="111" mass="10962">MADQIVASTAAAISASRATMTGSLPPHSAIIGVSVSAQSAATFLAVAVEPVKAILFTPLLQSAAPVSPDPVISWNTSASPLTRANISTSAPPTAGVYSLGLKTTVFPAASA</sequence>
<protein>
    <submittedName>
        <fullName evidence="1">Unannotated protein</fullName>
    </submittedName>
</protein>
<name>A0A6J5YU63_9ZZZZ</name>